<reference evidence="7" key="1">
    <citation type="submission" date="2021-02" db="EMBL/GenBank/DDBJ databases">
        <title>Skermanella TT6 skin isolate.</title>
        <authorList>
            <person name="Lee K."/>
            <person name="Ganzorig M."/>
        </authorList>
    </citation>
    <scope>NUCLEOTIDE SEQUENCE</scope>
    <source>
        <strain evidence="7">TT6</strain>
    </source>
</reference>
<evidence type="ECO:0000313" key="7">
    <source>
        <dbReference type="EMBL" id="QQP90291.1"/>
    </source>
</evidence>
<dbReference type="PANTHER" id="PTHR36449:SF1">
    <property type="entry name" value="ACETYLTRANSFERASE"/>
    <property type="match status" value="1"/>
</dbReference>
<dbReference type="Pfam" id="PF13508">
    <property type="entry name" value="Acetyltransf_7"/>
    <property type="match status" value="1"/>
</dbReference>
<gene>
    <name evidence="7" type="ORF">IGS68_03255</name>
</gene>
<evidence type="ECO:0000256" key="1">
    <source>
        <dbReference type="ARBA" id="ARBA00022491"/>
    </source>
</evidence>
<feature type="domain" description="N-acetyltransferase" evidence="6">
    <location>
        <begin position="12"/>
        <end position="169"/>
    </location>
</feature>
<keyword evidence="3" id="KW-0808">Transferase</keyword>
<keyword evidence="4" id="KW-0012">Acyltransferase</keyword>
<dbReference type="Gene3D" id="3.40.630.30">
    <property type="match status" value="1"/>
</dbReference>
<dbReference type="PROSITE" id="PS51186">
    <property type="entry name" value="GNAT"/>
    <property type="match status" value="1"/>
</dbReference>
<keyword evidence="2" id="KW-1277">Toxin-antitoxin system</keyword>
<dbReference type="RefSeq" id="WP_201077285.1">
    <property type="nucleotide sequence ID" value="NZ_CP067420.1"/>
</dbReference>
<dbReference type="PANTHER" id="PTHR36449">
    <property type="entry name" value="ACETYLTRANSFERASE-RELATED"/>
    <property type="match status" value="1"/>
</dbReference>
<dbReference type="InterPro" id="IPR000182">
    <property type="entry name" value="GNAT_dom"/>
</dbReference>
<evidence type="ECO:0000313" key="8">
    <source>
        <dbReference type="Proteomes" id="UP000595197"/>
    </source>
</evidence>
<evidence type="ECO:0000259" key="6">
    <source>
        <dbReference type="PROSITE" id="PS51186"/>
    </source>
</evidence>
<sequence>MNPVAPWPAGSLRIEALGQGHDRGAFACGVDPLDRYIRQQASQDMRRVTARVFVAVSAEHPDRILGYYTLSAATIAAGDLPSDVTKRLPRYPVPAALVGRLAVDRTAARRGLGSLLLADAVKKTMLAAQTVAMTVIAVDPIDDAARRFYEAFGFRSLLGPERRMFLALPPSNNPGPEG</sequence>
<protein>
    <submittedName>
        <fullName evidence="7">GNAT family N-acetyltransferase</fullName>
    </submittedName>
</protein>
<evidence type="ECO:0000256" key="4">
    <source>
        <dbReference type="ARBA" id="ARBA00023315"/>
    </source>
</evidence>
<evidence type="ECO:0000256" key="5">
    <source>
        <dbReference type="ARBA" id="ARBA00049880"/>
    </source>
</evidence>
<proteinExistence type="predicted"/>
<comment type="catalytic activity">
    <reaction evidence="5">
        <text>glycyl-tRNA(Gly) + acetyl-CoA = N-acetylglycyl-tRNA(Gly) + CoA + H(+)</text>
        <dbReference type="Rhea" id="RHEA:81867"/>
        <dbReference type="Rhea" id="RHEA-COMP:9683"/>
        <dbReference type="Rhea" id="RHEA-COMP:19766"/>
        <dbReference type="ChEBI" id="CHEBI:15378"/>
        <dbReference type="ChEBI" id="CHEBI:57287"/>
        <dbReference type="ChEBI" id="CHEBI:57288"/>
        <dbReference type="ChEBI" id="CHEBI:78522"/>
        <dbReference type="ChEBI" id="CHEBI:232036"/>
    </reaction>
</comment>
<keyword evidence="1" id="KW-0678">Repressor</keyword>
<accession>A0ABX7B7F3</accession>
<organism evidence="7 8">
    <name type="scientific">Skermanella cutis</name>
    <dbReference type="NCBI Taxonomy" id="2775420"/>
    <lineage>
        <taxon>Bacteria</taxon>
        <taxon>Pseudomonadati</taxon>
        <taxon>Pseudomonadota</taxon>
        <taxon>Alphaproteobacteria</taxon>
        <taxon>Rhodospirillales</taxon>
        <taxon>Azospirillaceae</taxon>
        <taxon>Skermanella</taxon>
    </lineage>
</organism>
<dbReference type="EMBL" id="CP067420">
    <property type="protein sequence ID" value="QQP90291.1"/>
    <property type="molecule type" value="Genomic_DNA"/>
</dbReference>
<dbReference type="SUPFAM" id="SSF55729">
    <property type="entry name" value="Acyl-CoA N-acyltransferases (Nat)"/>
    <property type="match status" value="1"/>
</dbReference>
<keyword evidence="8" id="KW-1185">Reference proteome</keyword>
<dbReference type="Proteomes" id="UP000595197">
    <property type="component" value="Chromosome"/>
</dbReference>
<evidence type="ECO:0000256" key="3">
    <source>
        <dbReference type="ARBA" id="ARBA00022679"/>
    </source>
</evidence>
<evidence type="ECO:0000256" key="2">
    <source>
        <dbReference type="ARBA" id="ARBA00022649"/>
    </source>
</evidence>
<dbReference type="InterPro" id="IPR016181">
    <property type="entry name" value="Acyl_CoA_acyltransferase"/>
</dbReference>
<name>A0ABX7B7F3_9PROT</name>